<organism evidence="1">
    <name type="scientific">marine sediment metagenome</name>
    <dbReference type="NCBI Taxonomy" id="412755"/>
    <lineage>
        <taxon>unclassified sequences</taxon>
        <taxon>metagenomes</taxon>
        <taxon>ecological metagenomes</taxon>
    </lineage>
</organism>
<dbReference type="InterPro" id="IPR044925">
    <property type="entry name" value="His-Me_finger_sf"/>
</dbReference>
<evidence type="ECO:0000313" key="1">
    <source>
        <dbReference type="EMBL" id="KKN10331.1"/>
    </source>
</evidence>
<protein>
    <recommendedName>
        <fullName evidence="2">Recombination endonuclease VII</fullName>
    </recommendedName>
</protein>
<dbReference type="EMBL" id="LAZR01004254">
    <property type="protein sequence ID" value="KKN10331.1"/>
    <property type="molecule type" value="Genomic_DNA"/>
</dbReference>
<dbReference type="Gene3D" id="3.40.1800.10">
    <property type="entry name" value="His-Me finger endonucleases"/>
    <property type="match status" value="1"/>
</dbReference>
<dbReference type="SUPFAM" id="SSF54060">
    <property type="entry name" value="His-Me finger endonucleases"/>
    <property type="match status" value="1"/>
</dbReference>
<dbReference type="Pfam" id="PF02945">
    <property type="entry name" value="Endonuclease_7"/>
    <property type="match status" value="1"/>
</dbReference>
<dbReference type="InterPro" id="IPR004211">
    <property type="entry name" value="Endonuclease_7"/>
</dbReference>
<name>A0A0F9QB12_9ZZZZ</name>
<dbReference type="AlphaFoldDB" id="A0A0F9QB12"/>
<accession>A0A0F9QB12</accession>
<proteinExistence type="predicted"/>
<sequence length="182" mass="21717">MKIYVKKNYYKKGEYKSYTHKCCSKCKKTKPINQFTKTVSTTRLGWSYRSWCIECNKEFCKYYGKNNKEKRNERGRKWRKNNPELAKYYDKKGRYKKLYGLTLEQVAKLKNINDNACWICNKKGRLFIDHCHKTGKIRGILCPICNTYLGRIKDDINIIEKLKKYLLNNSCHADILLKIANN</sequence>
<evidence type="ECO:0008006" key="2">
    <source>
        <dbReference type="Google" id="ProtNLM"/>
    </source>
</evidence>
<comment type="caution">
    <text evidence="1">The sequence shown here is derived from an EMBL/GenBank/DDBJ whole genome shotgun (WGS) entry which is preliminary data.</text>
</comment>
<gene>
    <name evidence="1" type="ORF">LCGC14_1037690</name>
</gene>
<reference evidence="1" key="1">
    <citation type="journal article" date="2015" name="Nature">
        <title>Complex archaea that bridge the gap between prokaryotes and eukaryotes.</title>
        <authorList>
            <person name="Spang A."/>
            <person name="Saw J.H."/>
            <person name="Jorgensen S.L."/>
            <person name="Zaremba-Niedzwiedzka K."/>
            <person name="Martijn J."/>
            <person name="Lind A.E."/>
            <person name="van Eijk R."/>
            <person name="Schleper C."/>
            <person name="Guy L."/>
            <person name="Ettema T.J."/>
        </authorList>
    </citation>
    <scope>NUCLEOTIDE SEQUENCE</scope>
</reference>
<dbReference type="InterPro" id="IPR038563">
    <property type="entry name" value="Endonuclease_7_sf"/>
</dbReference>